<dbReference type="EMBL" id="CM055728">
    <property type="protein sequence ID" value="KAJ8016766.1"/>
    <property type="molecule type" value="Genomic_DNA"/>
</dbReference>
<keyword evidence="2" id="KW-1185">Reference proteome</keyword>
<name>A0ACC2HL51_DALPE</name>
<evidence type="ECO:0000313" key="1">
    <source>
        <dbReference type="EMBL" id="KAJ8016766.1"/>
    </source>
</evidence>
<comment type="caution">
    <text evidence="1">The sequence shown here is derived from an EMBL/GenBank/DDBJ whole genome shotgun (WGS) entry which is preliminary data.</text>
</comment>
<reference evidence="1" key="1">
    <citation type="submission" date="2021-05" db="EMBL/GenBank/DDBJ databases">
        <authorList>
            <person name="Pan Q."/>
            <person name="Jouanno E."/>
            <person name="Zahm M."/>
            <person name="Klopp C."/>
            <person name="Cabau C."/>
            <person name="Louis A."/>
            <person name="Berthelot C."/>
            <person name="Parey E."/>
            <person name="Roest Crollius H."/>
            <person name="Montfort J."/>
            <person name="Robinson-Rechavi M."/>
            <person name="Bouchez O."/>
            <person name="Lampietro C."/>
            <person name="Lopez Roques C."/>
            <person name="Donnadieu C."/>
            <person name="Postlethwait J."/>
            <person name="Bobe J."/>
            <person name="Dillon D."/>
            <person name="Chandos A."/>
            <person name="von Hippel F."/>
            <person name="Guiguen Y."/>
        </authorList>
    </citation>
    <scope>NUCLEOTIDE SEQUENCE</scope>
    <source>
        <strain evidence="1">YG-Jan2019</strain>
    </source>
</reference>
<evidence type="ECO:0000313" key="2">
    <source>
        <dbReference type="Proteomes" id="UP001157502"/>
    </source>
</evidence>
<proteinExistence type="predicted"/>
<sequence>MTELEVDKSHLPGVQGVCDVFAVLEDGALAHNLQEQEIEQYYTTNIQKNRLVQNDIRIAKRLQDEEEEQRARHRALLSQAARRLEEQDSEYARKIQEEVQRRADEEARRRESEDQEIAKRIQEEEEERAREGSLESVCAGTPDSVALRTAGQNNRRLSSRNRHSPPLSPRNGLPCPPSGYLSDEDTDTVFLEHLPPRRPSRLVEGSDVAPSARLSVATSAQLSVAPSARLSVAPSAQLSVAPSAQLSVAPSAQLSVAPSAQLSVAPSAQLSVAPSAQLSVAPSAQLSVAPSARLSVAPSARLSVAPSAQLSMAPSARLSVAPTHQPQERRYRSLGSSSFRAERNLPGDRGEKDDRRRSRQVNENRGTRAEMERVPGSDRRHSSSCTSNSAAVVRERDRVRRSLTYREPSDKQVRFQDDASRHCHSYHGDRKQSVNVWQLIARDLKERGMSVRQNFYGGSLPQGLKGELRDSQLYSTEGDAQHQRAFQRAVSTRRSYHGDVRERRASLSQAYGGSGYRGDGQRVPESLTAEEATGNGLDVYHRRSQSRGESGPREREVSRGESGPREREVSRGESGPREREVSRGHRYHTSQSNVTRSVSERCRGRKQHQEEAEQSTSEEDMGGREERSPPPRRVPQRSQSFCSRGPSITARSRHTPRAAGAARQSEEGVSLNLGALQQVLLDEELARRLQEEENMLLGRAPPACPPLPHDSYTREDFTAAQVAQDEEIAHFMQKQEMKAKRRSCDHDDPGSWRDKDLAEASDRRTAREKECSSLRERMDSEGLKSPTEECFPDNQDPALSQQPLRNIAEELDPTFKARRQGNENIRAGNTLVSGLSSCQSNPAPNCGLHESTGEPTFVPPTKRQSDKSGHGKSKEKRENCKHQ</sequence>
<accession>A0ACC2HL51</accession>
<protein>
    <submittedName>
        <fullName evidence="1">Uncharacterized protein</fullName>
    </submittedName>
</protein>
<gene>
    <name evidence="1" type="ORF">DPEC_G00010770</name>
</gene>
<dbReference type="Proteomes" id="UP001157502">
    <property type="component" value="Chromosome 1"/>
</dbReference>
<organism evidence="1 2">
    <name type="scientific">Dallia pectoralis</name>
    <name type="common">Alaska blackfish</name>
    <dbReference type="NCBI Taxonomy" id="75939"/>
    <lineage>
        <taxon>Eukaryota</taxon>
        <taxon>Metazoa</taxon>
        <taxon>Chordata</taxon>
        <taxon>Craniata</taxon>
        <taxon>Vertebrata</taxon>
        <taxon>Euteleostomi</taxon>
        <taxon>Actinopterygii</taxon>
        <taxon>Neopterygii</taxon>
        <taxon>Teleostei</taxon>
        <taxon>Protacanthopterygii</taxon>
        <taxon>Esociformes</taxon>
        <taxon>Umbridae</taxon>
        <taxon>Dallia</taxon>
    </lineage>
</organism>